<dbReference type="Proteomes" id="UP001470230">
    <property type="component" value="Unassembled WGS sequence"/>
</dbReference>
<gene>
    <name evidence="1" type="ORF">M9Y10_040827</name>
</gene>
<proteinExistence type="predicted"/>
<evidence type="ECO:0000313" key="1">
    <source>
        <dbReference type="EMBL" id="KAK8885379.1"/>
    </source>
</evidence>
<name>A0ABR2K2T0_9EUKA</name>
<dbReference type="Pfam" id="PF10722">
    <property type="entry name" value="YbjN"/>
    <property type="match status" value="1"/>
</dbReference>
<comment type="caution">
    <text evidence="1">The sequence shown here is derived from an EMBL/GenBank/DDBJ whole genome shotgun (WGS) entry which is preliminary data.</text>
</comment>
<evidence type="ECO:0000313" key="2">
    <source>
        <dbReference type="Proteomes" id="UP001470230"/>
    </source>
</evidence>
<keyword evidence="2" id="KW-1185">Reference proteome</keyword>
<sequence length="143" mass="16691">MSECMKIKNWIHTVDSEKSIILFTASNEIASLRFTFLIKESDNRIILLLSYERHCPEKYRQIMADFVNRINYAIPIGFFAIDLTDGEVRYRHSADVEGIEINEIFVDNFIRSSITFCRLYYNPIQAVMNGYSIEAAMETKDEV</sequence>
<dbReference type="EMBL" id="JAPFFF010000007">
    <property type="protein sequence ID" value="KAK8885379.1"/>
    <property type="molecule type" value="Genomic_DNA"/>
</dbReference>
<reference evidence="1 2" key="1">
    <citation type="submission" date="2024-04" db="EMBL/GenBank/DDBJ databases">
        <title>Tritrichomonas musculus Genome.</title>
        <authorList>
            <person name="Alves-Ferreira E."/>
            <person name="Grigg M."/>
            <person name="Lorenzi H."/>
            <person name="Galac M."/>
        </authorList>
    </citation>
    <scope>NUCLEOTIDE SEQUENCE [LARGE SCALE GENOMIC DNA]</scope>
    <source>
        <strain evidence="1 2">EAF2021</strain>
    </source>
</reference>
<dbReference type="InterPro" id="IPR019660">
    <property type="entry name" value="Put_sensory_transdc_reg_YbjN"/>
</dbReference>
<accession>A0ABR2K2T0</accession>
<protein>
    <recommendedName>
        <fullName evidence="3">YbjN domain-containing protein</fullName>
    </recommendedName>
</protein>
<evidence type="ECO:0008006" key="3">
    <source>
        <dbReference type="Google" id="ProtNLM"/>
    </source>
</evidence>
<organism evidence="1 2">
    <name type="scientific">Tritrichomonas musculus</name>
    <dbReference type="NCBI Taxonomy" id="1915356"/>
    <lineage>
        <taxon>Eukaryota</taxon>
        <taxon>Metamonada</taxon>
        <taxon>Parabasalia</taxon>
        <taxon>Tritrichomonadida</taxon>
        <taxon>Tritrichomonadidae</taxon>
        <taxon>Tritrichomonas</taxon>
    </lineage>
</organism>